<feature type="compositionally biased region" description="Basic and acidic residues" evidence="1">
    <location>
        <begin position="305"/>
        <end position="316"/>
    </location>
</feature>
<feature type="compositionally biased region" description="Low complexity" evidence="1">
    <location>
        <begin position="290"/>
        <end position="301"/>
    </location>
</feature>
<accession>A0A0N0VEF0</accession>
<feature type="compositionally biased region" description="Low complexity" evidence="1">
    <location>
        <begin position="318"/>
        <end position="333"/>
    </location>
</feature>
<keyword evidence="3" id="KW-1185">Reference proteome</keyword>
<dbReference type="EMBL" id="LGTL01000014">
    <property type="protein sequence ID" value="KPA78128.1"/>
    <property type="molecule type" value="Genomic_DNA"/>
</dbReference>
<proteinExistence type="predicted"/>
<feature type="region of interest" description="Disordered" evidence="1">
    <location>
        <begin position="148"/>
        <end position="175"/>
    </location>
</feature>
<comment type="caution">
    <text evidence="2">The sequence shown here is derived from an EMBL/GenBank/DDBJ whole genome shotgun (WGS) entry which is preliminary data.</text>
</comment>
<organism evidence="2 3">
    <name type="scientific">Leptomonas pyrrhocoris</name>
    <name type="common">Firebug parasite</name>
    <dbReference type="NCBI Taxonomy" id="157538"/>
    <lineage>
        <taxon>Eukaryota</taxon>
        <taxon>Discoba</taxon>
        <taxon>Euglenozoa</taxon>
        <taxon>Kinetoplastea</taxon>
        <taxon>Metakinetoplastina</taxon>
        <taxon>Trypanosomatida</taxon>
        <taxon>Trypanosomatidae</taxon>
        <taxon>Leishmaniinae</taxon>
        <taxon>Leptomonas</taxon>
    </lineage>
</organism>
<dbReference type="RefSeq" id="XP_015656567.1">
    <property type="nucleotide sequence ID" value="XM_015804589.1"/>
</dbReference>
<dbReference type="VEuPathDB" id="TriTrypDB:LpyrH10_14_0270"/>
<dbReference type="Proteomes" id="UP000037923">
    <property type="component" value="Unassembled WGS sequence"/>
</dbReference>
<feature type="region of interest" description="Disordered" evidence="1">
    <location>
        <begin position="286"/>
        <end position="333"/>
    </location>
</feature>
<reference evidence="2 3" key="1">
    <citation type="submission" date="2015-07" db="EMBL/GenBank/DDBJ databases">
        <title>High-quality genome of monoxenous trypanosomatid Leptomonas pyrrhocoris.</title>
        <authorList>
            <person name="Flegontov P."/>
            <person name="Butenko A."/>
            <person name="Firsov S."/>
            <person name="Vlcek C."/>
            <person name="Logacheva M.D."/>
            <person name="Field M."/>
            <person name="Filatov D."/>
            <person name="Flegontova O."/>
            <person name="Gerasimov E."/>
            <person name="Jackson A.P."/>
            <person name="Kelly S."/>
            <person name="Opperdoes F."/>
            <person name="O'Reilly A."/>
            <person name="Votypka J."/>
            <person name="Yurchenko V."/>
            <person name="Lukes J."/>
        </authorList>
    </citation>
    <scope>NUCLEOTIDE SEQUENCE [LARGE SCALE GENOMIC DNA]</scope>
    <source>
        <strain evidence="2">H10</strain>
    </source>
</reference>
<name>A0A0N0VEF0_LEPPY</name>
<evidence type="ECO:0000313" key="2">
    <source>
        <dbReference type="EMBL" id="KPA78128.1"/>
    </source>
</evidence>
<evidence type="ECO:0000313" key="3">
    <source>
        <dbReference type="Proteomes" id="UP000037923"/>
    </source>
</evidence>
<gene>
    <name evidence="2" type="ORF">ABB37_06312</name>
</gene>
<dbReference type="AlphaFoldDB" id="A0A0N0VEF0"/>
<dbReference type="OMA" id="YAMYPQP"/>
<feature type="region of interest" description="Disordered" evidence="1">
    <location>
        <begin position="463"/>
        <end position="492"/>
    </location>
</feature>
<dbReference type="OrthoDB" id="245901at2759"/>
<dbReference type="GeneID" id="26906601"/>
<sequence>MPREVIIGTSDAGEDPADPSQVLAQEMPALSVVEAHMQRLRYDLCGDRHASSGYAARVSIPASDLTRIASLVDLLDQLRNWSIEEGTTFVEEPSRLAETEAPEAVVACVCSGRPRLMTQALSVVQPMLRHPQTAWELRRVVCEVQRSRTQHANSTSKKAREEEKEEGNAAELNLEAEDGTRGDPLLILLADIVAHHAGAAPLLAEALSTAAAVVQVVLHDLSQGETEEVVFQRVRSIADALYATPLVFHIELAMRRFAAVAPLQVNGVHFFAALVDLPALTDDGPARVPSSGAAADDSGSAHAVDATRAREEREKSMGPGEELPEESVSPPSSLADVVAHSDGVLDVLQRAMQLHRHLLSLRRGVLHVWCVCAQRPPCRVSLLRHGVYGAALRQVSEVGPYTMDVFREAAEIVGYFTPLLDVLQRRSLLLTLHGILQRRPQLEMIEVVLALLVAVLTVVSRPSSTGDAPHDRTHRHPHGDVRGDAGRGRRGGNSDPYAMYATCVQPPTLPTTSPSRVPATVAETEAPRQRCLRLSPLFWQPSSSSSTSSISSTTSRAADGDTWQFMLQRCALPQLVSGLHGYFSACEVVDEQDAAAVERVCALAEAVLTFF</sequence>
<evidence type="ECO:0000256" key="1">
    <source>
        <dbReference type="SAM" id="MobiDB-lite"/>
    </source>
</evidence>
<feature type="compositionally biased region" description="Basic and acidic residues" evidence="1">
    <location>
        <begin position="478"/>
        <end position="487"/>
    </location>
</feature>
<protein>
    <submittedName>
        <fullName evidence="2">Uncharacterized protein</fullName>
    </submittedName>
</protein>